<dbReference type="Gene3D" id="2.180.10.10">
    <property type="entry name" value="RHS repeat-associated core"/>
    <property type="match status" value="1"/>
</dbReference>
<proteinExistence type="predicted"/>
<organism evidence="1 2">
    <name type="scientific">Frondihabitans australicus</name>
    <dbReference type="NCBI Taxonomy" id="386892"/>
    <lineage>
        <taxon>Bacteria</taxon>
        <taxon>Bacillati</taxon>
        <taxon>Actinomycetota</taxon>
        <taxon>Actinomycetes</taxon>
        <taxon>Micrococcales</taxon>
        <taxon>Microbacteriaceae</taxon>
        <taxon>Frondihabitans</taxon>
    </lineage>
</organism>
<dbReference type="Proteomes" id="UP000280008">
    <property type="component" value="Unassembled WGS sequence"/>
</dbReference>
<sequence>MTTAKNTATGVVTSYTYAGAAQNAVLSESTPGDHTYNITYGGNDGNGQPEIVKYNAVTGGGNSTGNLFADPTTGQATMLTTSSDIACLYVYDGLDNPVGLITDFSTNAVTSNFDPYGVGTLNGSGNGVGQNPYSFHSGIQDRASGLVKFGLRWYNPVTGTWTQQDTLDAPLDPANANRYVFVGGDPINGLDPTGQSRCSTAQLYYYSNLAGVGAESVGLASTGPAAPAVAVFGGAAAIGATAGFLPGNADSVVDQCIATNPVAAGIPWGIDNALLGYPIGY</sequence>
<accession>A0A495IFJ6</accession>
<dbReference type="EMBL" id="RBKS01000001">
    <property type="protein sequence ID" value="RKR74783.1"/>
    <property type="molecule type" value="Genomic_DNA"/>
</dbReference>
<keyword evidence="2" id="KW-1185">Reference proteome</keyword>
<dbReference type="InterPro" id="IPR022385">
    <property type="entry name" value="Rhs_assc_core"/>
</dbReference>
<evidence type="ECO:0000313" key="2">
    <source>
        <dbReference type="Proteomes" id="UP000280008"/>
    </source>
</evidence>
<dbReference type="OrthoDB" id="166951at2"/>
<dbReference type="NCBIfam" id="TIGR03696">
    <property type="entry name" value="Rhs_assc_core"/>
    <property type="match status" value="1"/>
</dbReference>
<evidence type="ECO:0000313" key="1">
    <source>
        <dbReference type="EMBL" id="RKR74783.1"/>
    </source>
</evidence>
<protein>
    <submittedName>
        <fullName evidence="1">RHS repeat-associated protein</fullName>
    </submittedName>
</protein>
<dbReference type="AlphaFoldDB" id="A0A495IFJ6"/>
<reference evidence="1 2" key="1">
    <citation type="submission" date="2018-10" db="EMBL/GenBank/DDBJ databases">
        <title>Sequencing the genomes of 1000 actinobacteria strains.</title>
        <authorList>
            <person name="Klenk H.-P."/>
        </authorList>
    </citation>
    <scope>NUCLEOTIDE SEQUENCE [LARGE SCALE GENOMIC DNA]</scope>
    <source>
        <strain evidence="1 2">DSM 17894</strain>
    </source>
</reference>
<comment type="caution">
    <text evidence="1">The sequence shown here is derived from an EMBL/GenBank/DDBJ whole genome shotgun (WGS) entry which is preliminary data.</text>
</comment>
<name>A0A495IFJ6_9MICO</name>
<dbReference type="RefSeq" id="WP_121369657.1">
    <property type="nucleotide sequence ID" value="NZ_RBKS01000001.1"/>
</dbReference>
<gene>
    <name evidence="1" type="ORF">C8E83_1912</name>
</gene>